<reference evidence="2" key="1">
    <citation type="submission" date="2020-03" db="EMBL/GenBank/DDBJ databases">
        <authorList>
            <person name="Weist P."/>
        </authorList>
    </citation>
    <scope>NUCLEOTIDE SEQUENCE</scope>
</reference>
<keyword evidence="3" id="KW-1185">Reference proteome</keyword>
<organism evidence="2 3">
    <name type="scientific">Pleuronectes platessa</name>
    <name type="common">European plaice</name>
    <dbReference type="NCBI Taxonomy" id="8262"/>
    <lineage>
        <taxon>Eukaryota</taxon>
        <taxon>Metazoa</taxon>
        <taxon>Chordata</taxon>
        <taxon>Craniata</taxon>
        <taxon>Vertebrata</taxon>
        <taxon>Euteleostomi</taxon>
        <taxon>Actinopterygii</taxon>
        <taxon>Neopterygii</taxon>
        <taxon>Teleostei</taxon>
        <taxon>Neoteleostei</taxon>
        <taxon>Acanthomorphata</taxon>
        <taxon>Carangaria</taxon>
        <taxon>Pleuronectiformes</taxon>
        <taxon>Pleuronectoidei</taxon>
        <taxon>Pleuronectidae</taxon>
        <taxon>Pleuronectes</taxon>
    </lineage>
</organism>
<protein>
    <submittedName>
        <fullName evidence="2">Uncharacterized protein</fullName>
    </submittedName>
</protein>
<dbReference type="EMBL" id="CADEAL010000009">
    <property type="protein sequence ID" value="CAB1412599.1"/>
    <property type="molecule type" value="Genomic_DNA"/>
</dbReference>
<dbReference type="AlphaFoldDB" id="A0A9N7TID4"/>
<proteinExistence type="predicted"/>
<name>A0A9N7TID4_PLEPL</name>
<comment type="caution">
    <text evidence="2">The sequence shown here is derived from an EMBL/GenBank/DDBJ whole genome shotgun (WGS) entry which is preliminary data.</text>
</comment>
<feature type="non-terminal residue" evidence="2">
    <location>
        <position position="298"/>
    </location>
</feature>
<accession>A0A9N7TID4</accession>
<evidence type="ECO:0000313" key="2">
    <source>
        <dbReference type="EMBL" id="CAB1412599.1"/>
    </source>
</evidence>
<feature type="region of interest" description="Disordered" evidence="1">
    <location>
        <begin position="1"/>
        <end position="77"/>
    </location>
</feature>
<feature type="region of interest" description="Disordered" evidence="1">
    <location>
        <begin position="207"/>
        <end position="226"/>
    </location>
</feature>
<dbReference type="Proteomes" id="UP001153269">
    <property type="component" value="Unassembled WGS sequence"/>
</dbReference>
<gene>
    <name evidence="2" type="ORF">PLEPLA_LOCUS292</name>
</gene>
<feature type="region of interest" description="Disordered" evidence="1">
    <location>
        <begin position="130"/>
        <end position="150"/>
    </location>
</feature>
<feature type="compositionally biased region" description="Basic and acidic residues" evidence="1">
    <location>
        <begin position="17"/>
        <end position="26"/>
    </location>
</feature>
<feature type="compositionally biased region" description="Basic and acidic residues" evidence="1">
    <location>
        <begin position="44"/>
        <end position="55"/>
    </location>
</feature>
<sequence length="298" mass="32994">ASRNKEEDEQEAEEDHSDTGKRDVSRQQRRMKKSVSPFSLQGPGERDNKTDERAGLVRRKGHGEGRDPGSHRLHRQPPHRTEAFLCCSDVNLRSRDARHSDAILIVVFILSSDDSTTRGDRNLDLLDANVKPSDSDSHVNASQDSSCFADRQDLTKSPTLTPFRGEYQASDSVVHVVASFLDPWIVSSLNWDPATSSLPAEVKSDLGLRPQASDTAPGDPLTFSEPRTRGDVLLGSSFMQPSGPGLESKNVFKAFDLQMKKMEPMTLFQFLLWSSCSSCRTHSASLSSQMLDSFKDGL</sequence>
<feature type="compositionally biased region" description="Acidic residues" evidence="1">
    <location>
        <begin position="7"/>
        <end position="16"/>
    </location>
</feature>
<evidence type="ECO:0000256" key="1">
    <source>
        <dbReference type="SAM" id="MobiDB-lite"/>
    </source>
</evidence>
<evidence type="ECO:0000313" key="3">
    <source>
        <dbReference type="Proteomes" id="UP001153269"/>
    </source>
</evidence>